<dbReference type="AlphaFoldDB" id="A0A1F4ZSD3"/>
<accession>A0A1F4ZSD3</accession>
<comment type="caution">
    <text evidence="2">The sequence shown here is derived from an EMBL/GenBank/DDBJ whole genome shotgun (WGS) entry which is preliminary data.</text>
</comment>
<dbReference type="Gene3D" id="3.10.180.10">
    <property type="entry name" value="2,3-Dihydroxybiphenyl 1,2-Dioxygenase, domain 1"/>
    <property type="match status" value="1"/>
</dbReference>
<dbReference type="InterPro" id="IPR052164">
    <property type="entry name" value="Anthracycline_SecMetBiosynth"/>
</dbReference>
<reference evidence="2 3" key="1">
    <citation type="journal article" date="2016" name="Nat. Commun.">
        <title>Thousands of microbial genomes shed light on interconnected biogeochemical processes in an aquifer system.</title>
        <authorList>
            <person name="Anantharaman K."/>
            <person name="Brown C.T."/>
            <person name="Hug L.A."/>
            <person name="Sharon I."/>
            <person name="Castelle C.J."/>
            <person name="Probst A.J."/>
            <person name="Thomas B.C."/>
            <person name="Singh A."/>
            <person name="Wilkins M.J."/>
            <person name="Karaoz U."/>
            <person name="Brodie E.L."/>
            <person name="Williams K.H."/>
            <person name="Hubbard S.S."/>
            <person name="Banfield J.F."/>
        </authorList>
    </citation>
    <scope>NUCLEOTIDE SEQUENCE [LARGE SCALE GENOMIC DNA]</scope>
</reference>
<dbReference type="EMBL" id="MEXR01000059">
    <property type="protein sequence ID" value="OGD08367.1"/>
    <property type="molecule type" value="Genomic_DNA"/>
</dbReference>
<dbReference type="PROSITE" id="PS51819">
    <property type="entry name" value="VOC"/>
    <property type="match status" value="1"/>
</dbReference>
<dbReference type="PANTHER" id="PTHR33993:SF2">
    <property type="entry name" value="VOC DOMAIN-CONTAINING PROTEIN"/>
    <property type="match status" value="1"/>
</dbReference>
<organism evidence="2 3">
    <name type="scientific">Candidatus Amesbacteria bacterium RIFOXYB1_FULL_44_23</name>
    <dbReference type="NCBI Taxonomy" id="1797263"/>
    <lineage>
        <taxon>Bacteria</taxon>
        <taxon>Candidatus Amesiibacteriota</taxon>
    </lineage>
</organism>
<dbReference type="PANTHER" id="PTHR33993">
    <property type="entry name" value="GLYOXALASE-RELATED"/>
    <property type="match status" value="1"/>
</dbReference>
<name>A0A1F4ZSD3_9BACT</name>
<proteinExistence type="predicted"/>
<dbReference type="InterPro" id="IPR029068">
    <property type="entry name" value="Glyas_Bleomycin-R_OHBP_Dase"/>
</dbReference>
<dbReference type="SUPFAM" id="SSF54593">
    <property type="entry name" value="Glyoxalase/Bleomycin resistance protein/Dihydroxybiphenyl dioxygenase"/>
    <property type="match status" value="1"/>
</dbReference>
<evidence type="ECO:0000313" key="3">
    <source>
        <dbReference type="Proteomes" id="UP000176424"/>
    </source>
</evidence>
<evidence type="ECO:0000313" key="2">
    <source>
        <dbReference type="EMBL" id="OGD08367.1"/>
    </source>
</evidence>
<dbReference type="STRING" id="1797263.A2397_03190"/>
<feature type="domain" description="VOC" evidence="1">
    <location>
        <begin position="3"/>
        <end position="125"/>
    </location>
</feature>
<protein>
    <recommendedName>
        <fullName evidence="1">VOC domain-containing protein</fullName>
    </recommendedName>
</protein>
<gene>
    <name evidence="2" type="ORF">A2397_03190</name>
</gene>
<sequence length="130" mass="14511">MNRVVHFEIQADNPVRAMKFYEDVFGWKFEQWNKQEYWMIMTAGKGSKEPGINGGLLPRPAELPPTGFGTNAYVCTIEVDDFDKYAEKIVTGGGAVALSKYALPGIAWQGYFVDTEGNTFGVHQPDKNAK</sequence>
<dbReference type="CDD" id="cd07247">
    <property type="entry name" value="SgaA_N_like"/>
    <property type="match status" value="1"/>
</dbReference>
<dbReference type="InterPro" id="IPR037523">
    <property type="entry name" value="VOC_core"/>
</dbReference>
<dbReference type="Proteomes" id="UP000176424">
    <property type="component" value="Unassembled WGS sequence"/>
</dbReference>
<evidence type="ECO:0000259" key="1">
    <source>
        <dbReference type="PROSITE" id="PS51819"/>
    </source>
</evidence>
<dbReference type="Pfam" id="PF00903">
    <property type="entry name" value="Glyoxalase"/>
    <property type="match status" value="1"/>
</dbReference>
<dbReference type="InterPro" id="IPR004360">
    <property type="entry name" value="Glyas_Fos-R_dOase_dom"/>
</dbReference>